<evidence type="ECO:0000256" key="1">
    <source>
        <dbReference type="SAM" id="Coils"/>
    </source>
</evidence>
<feature type="transmembrane region" description="Helical" evidence="2">
    <location>
        <begin position="27"/>
        <end position="46"/>
    </location>
</feature>
<dbReference type="AlphaFoldDB" id="A0A521G3M1"/>
<keyword evidence="2" id="KW-1133">Transmembrane helix</keyword>
<evidence type="ECO:0000313" key="4">
    <source>
        <dbReference type="Proteomes" id="UP000316238"/>
    </source>
</evidence>
<keyword evidence="4" id="KW-1185">Reference proteome</keyword>
<keyword evidence="1" id="KW-0175">Coiled coil</keyword>
<dbReference type="InterPro" id="IPR014717">
    <property type="entry name" value="Transl_elong_EF1B/ribsomal_bS6"/>
</dbReference>
<protein>
    <submittedName>
        <fullName evidence="3">Type IV pilus assembly protein PilO</fullName>
    </submittedName>
</protein>
<evidence type="ECO:0000313" key="3">
    <source>
        <dbReference type="EMBL" id="TAA75607.1"/>
    </source>
</evidence>
<sequence length="209" mass="22908">MASEKFAVQLDKFVNEKYIPWKKNVKIALAAGLIIAPIAAFIFLFYNPTQQEIATLEETKSKLDAEVKEAETAAANIDHHREELKRATQKFEEISGILPKGPEIPALLRSISDLGKRAGLDFISFVPGTETPKDFYAEIPISISIRGPYHNVGYFLGEVSGLERLVTVNNINMGGPQEVDGDIMLNSSCNLLTYRYTGQAAAPPPAAAK</sequence>
<dbReference type="PANTHER" id="PTHR39555:SF1">
    <property type="entry name" value="TYPE IV PILUS INNER MEMBRANE COMPONENT PILO"/>
    <property type="match status" value="1"/>
</dbReference>
<dbReference type="PANTHER" id="PTHR39555">
    <property type="entry name" value="FIMBRIAL ASSEMBLY PROTEIN PILO-LIKE PROTEIN-RELATED"/>
    <property type="match status" value="1"/>
</dbReference>
<dbReference type="Pfam" id="PF04350">
    <property type="entry name" value="PilO"/>
    <property type="match status" value="1"/>
</dbReference>
<organism evidence="3 4">
    <name type="scientific">Candidatus Electronema aureum</name>
    <dbReference type="NCBI Taxonomy" id="2005002"/>
    <lineage>
        <taxon>Bacteria</taxon>
        <taxon>Pseudomonadati</taxon>
        <taxon>Thermodesulfobacteriota</taxon>
        <taxon>Desulfobulbia</taxon>
        <taxon>Desulfobulbales</taxon>
        <taxon>Desulfobulbaceae</taxon>
        <taxon>Candidatus Electronema</taxon>
    </lineage>
</organism>
<dbReference type="GO" id="GO:0043107">
    <property type="term" value="P:type IV pilus-dependent motility"/>
    <property type="evidence" value="ECO:0007669"/>
    <property type="project" value="InterPro"/>
</dbReference>
<dbReference type="InterPro" id="IPR007445">
    <property type="entry name" value="PilO"/>
</dbReference>
<evidence type="ECO:0000256" key="2">
    <source>
        <dbReference type="SAM" id="Phobius"/>
    </source>
</evidence>
<accession>A0A521G3M1</accession>
<dbReference type="Proteomes" id="UP000316238">
    <property type="component" value="Unassembled WGS sequence"/>
</dbReference>
<comment type="caution">
    <text evidence="3">The sequence shown here is derived from an EMBL/GenBank/DDBJ whole genome shotgun (WGS) entry which is preliminary data.</text>
</comment>
<name>A0A521G3M1_9BACT</name>
<gene>
    <name evidence="3" type="ORF">CDV28_10564</name>
</gene>
<dbReference type="EMBL" id="NQJD01000005">
    <property type="protein sequence ID" value="TAA75607.1"/>
    <property type="molecule type" value="Genomic_DNA"/>
</dbReference>
<keyword evidence="2" id="KW-0812">Transmembrane</keyword>
<keyword evidence="2" id="KW-0472">Membrane</keyword>
<dbReference type="GO" id="GO:0043683">
    <property type="term" value="P:type IV pilus assembly"/>
    <property type="evidence" value="ECO:0007669"/>
    <property type="project" value="InterPro"/>
</dbReference>
<dbReference type="Gene3D" id="3.30.70.60">
    <property type="match status" value="1"/>
</dbReference>
<proteinExistence type="predicted"/>
<feature type="coiled-coil region" evidence="1">
    <location>
        <begin position="53"/>
        <end position="90"/>
    </location>
</feature>
<reference evidence="3" key="1">
    <citation type="submission" date="2017-07" db="EMBL/GenBank/DDBJ databases">
        <title>The cable genome - Insights into the physiology and evolution of filamentous bacteria capable of sulfide oxidation via long distance electron transfer.</title>
        <authorList>
            <person name="Thorup C."/>
            <person name="Bjerg J.T."/>
            <person name="Schreiber L."/>
            <person name="Nielsen L.P."/>
            <person name="Kjeldsen K.U."/>
            <person name="Boesen T."/>
            <person name="Boggild A."/>
            <person name="Meysman F."/>
            <person name="Geelhoed J."/>
            <person name="Schramm A."/>
        </authorList>
    </citation>
    <scope>NUCLEOTIDE SEQUENCE [LARGE SCALE GENOMIC DNA]</scope>
    <source>
        <strain evidence="3">GS</strain>
    </source>
</reference>